<sequence>MNRVPLRWRYLLLKAGGAWDRNILTCDSVYGLQRWSKPLNNYTDLHFVCPPHPQHVTLVSNHKKMGRRRKKVAFGFCWKRKGKRINCPALVKGRADKIVRSAPYHFIISFLLSLISLQDHAERQTIFQHLDISRGGIIAEDGLRGWGGGGLRHSRQKEISPRSICAAVISVVPSIDQGTKTRQIRPSPASNKAPSGSYPSLRPRAIIARMMRPAIRSW</sequence>
<feature type="region of interest" description="Disordered" evidence="1">
    <location>
        <begin position="177"/>
        <end position="200"/>
    </location>
</feature>
<feature type="compositionally biased region" description="Polar residues" evidence="1">
    <location>
        <begin position="188"/>
        <end position="198"/>
    </location>
</feature>
<evidence type="ECO:0000313" key="2">
    <source>
        <dbReference type="EMBL" id="GBN87017.1"/>
    </source>
</evidence>
<comment type="caution">
    <text evidence="2">The sequence shown here is derived from an EMBL/GenBank/DDBJ whole genome shotgun (WGS) entry which is preliminary data.</text>
</comment>
<keyword evidence="3" id="KW-1185">Reference proteome</keyword>
<reference evidence="2 3" key="1">
    <citation type="journal article" date="2019" name="Sci. Rep.">
        <title>Orb-weaving spider Araneus ventricosus genome elucidates the spidroin gene catalogue.</title>
        <authorList>
            <person name="Kono N."/>
            <person name="Nakamura H."/>
            <person name="Ohtoshi R."/>
            <person name="Moran D.A.P."/>
            <person name="Shinohara A."/>
            <person name="Yoshida Y."/>
            <person name="Fujiwara M."/>
            <person name="Mori M."/>
            <person name="Tomita M."/>
            <person name="Arakawa K."/>
        </authorList>
    </citation>
    <scope>NUCLEOTIDE SEQUENCE [LARGE SCALE GENOMIC DNA]</scope>
</reference>
<proteinExistence type="predicted"/>
<dbReference type="EMBL" id="BGPR01021582">
    <property type="protein sequence ID" value="GBN87017.1"/>
    <property type="molecule type" value="Genomic_DNA"/>
</dbReference>
<gene>
    <name evidence="2" type="ORF">AVEN_61577_1</name>
</gene>
<evidence type="ECO:0000313" key="3">
    <source>
        <dbReference type="Proteomes" id="UP000499080"/>
    </source>
</evidence>
<protein>
    <submittedName>
        <fullName evidence="2">Uncharacterized protein</fullName>
    </submittedName>
</protein>
<evidence type="ECO:0000256" key="1">
    <source>
        <dbReference type="SAM" id="MobiDB-lite"/>
    </source>
</evidence>
<organism evidence="2 3">
    <name type="scientific">Araneus ventricosus</name>
    <name type="common">Orbweaver spider</name>
    <name type="synonym">Epeira ventricosa</name>
    <dbReference type="NCBI Taxonomy" id="182803"/>
    <lineage>
        <taxon>Eukaryota</taxon>
        <taxon>Metazoa</taxon>
        <taxon>Ecdysozoa</taxon>
        <taxon>Arthropoda</taxon>
        <taxon>Chelicerata</taxon>
        <taxon>Arachnida</taxon>
        <taxon>Araneae</taxon>
        <taxon>Araneomorphae</taxon>
        <taxon>Entelegynae</taxon>
        <taxon>Araneoidea</taxon>
        <taxon>Araneidae</taxon>
        <taxon>Araneus</taxon>
    </lineage>
</organism>
<dbReference type="AlphaFoldDB" id="A0A4Y2SFW9"/>
<dbReference type="Proteomes" id="UP000499080">
    <property type="component" value="Unassembled WGS sequence"/>
</dbReference>
<accession>A0A4Y2SFW9</accession>
<name>A0A4Y2SFW9_ARAVE</name>